<sequence>MASVICVGPVIALWAKGIWRETFALITNKATEFFTKVGRICYWKTGMKRLLCLLGDTCDLTLWNNGVKFPLCVCSAL</sequence>
<keyword evidence="2" id="KW-1185">Reference proteome</keyword>
<reference evidence="1" key="1">
    <citation type="submission" date="2020-03" db="EMBL/GenBank/DDBJ databases">
        <authorList>
            <person name="Weist P."/>
        </authorList>
    </citation>
    <scope>NUCLEOTIDE SEQUENCE</scope>
</reference>
<organism evidence="1 2">
    <name type="scientific">Pleuronectes platessa</name>
    <name type="common">European plaice</name>
    <dbReference type="NCBI Taxonomy" id="8262"/>
    <lineage>
        <taxon>Eukaryota</taxon>
        <taxon>Metazoa</taxon>
        <taxon>Chordata</taxon>
        <taxon>Craniata</taxon>
        <taxon>Vertebrata</taxon>
        <taxon>Euteleostomi</taxon>
        <taxon>Actinopterygii</taxon>
        <taxon>Neopterygii</taxon>
        <taxon>Teleostei</taxon>
        <taxon>Neoteleostei</taxon>
        <taxon>Acanthomorphata</taxon>
        <taxon>Carangaria</taxon>
        <taxon>Pleuronectiformes</taxon>
        <taxon>Pleuronectoidei</taxon>
        <taxon>Pleuronectidae</taxon>
        <taxon>Pleuronectes</taxon>
    </lineage>
</organism>
<evidence type="ECO:0000313" key="1">
    <source>
        <dbReference type="EMBL" id="CAB1445067.1"/>
    </source>
</evidence>
<dbReference type="Proteomes" id="UP001153269">
    <property type="component" value="Unassembled WGS sequence"/>
</dbReference>
<protein>
    <submittedName>
        <fullName evidence="1">Uncharacterized protein</fullName>
    </submittedName>
</protein>
<dbReference type="AlphaFoldDB" id="A0A9N7V8V8"/>
<name>A0A9N7V8V8_PLEPL</name>
<gene>
    <name evidence="1" type="ORF">PLEPLA_LOCUS32797</name>
</gene>
<proteinExistence type="predicted"/>
<accession>A0A9N7V8V8</accession>
<evidence type="ECO:0000313" key="2">
    <source>
        <dbReference type="Proteomes" id="UP001153269"/>
    </source>
</evidence>
<comment type="caution">
    <text evidence="1">The sequence shown here is derived from an EMBL/GenBank/DDBJ whole genome shotgun (WGS) entry which is preliminary data.</text>
</comment>
<dbReference type="EMBL" id="CADEAL010003546">
    <property type="protein sequence ID" value="CAB1445067.1"/>
    <property type="molecule type" value="Genomic_DNA"/>
</dbReference>